<dbReference type="PATRIC" id="fig|1122169.6.peg.889"/>
<dbReference type="Proteomes" id="UP000054600">
    <property type="component" value="Unassembled WGS sequence"/>
</dbReference>
<dbReference type="GO" id="GO:0015138">
    <property type="term" value="F:fumarate transmembrane transporter activity"/>
    <property type="evidence" value="ECO:0007669"/>
    <property type="project" value="TreeGrafter"/>
</dbReference>
<evidence type="ECO:0000313" key="9">
    <source>
        <dbReference type="EMBL" id="KTD63221.1"/>
    </source>
</evidence>
<evidence type="ECO:0000256" key="7">
    <source>
        <dbReference type="ARBA" id="ARBA00023136"/>
    </source>
</evidence>
<evidence type="ECO:0000256" key="2">
    <source>
        <dbReference type="ARBA" id="ARBA00022448"/>
    </source>
</evidence>
<feature type="transmembrane region" description="Helical" evidence="8">
    <location>
        <begin position="7"/>
        <end position="26"/>
    </location>
</feature>
<dbReference type="OrthoDB" id="9766690at2"/>
<feature type="transmembrane region" description="Helical" evidence="8">
    <location>
        <begin position="297"/>
        <end position="317"/>
    </location>
</feature>
<dbReference type="SUPFAM" id="SSF118215">
    <property type="entry name" value="Proton glutamate symport protein"/>
    <property type="match status" value="1"/>
</dbReference>
<evidence type="ECO:0000256" key="6">
    <source>
        <dbReference type="ARBA" id="ARBA00022989"/>
    </source>
</evidence>
<evidence type="ECO:0000313" key="10">
    <source>
        <dbReference type="Proteomes" id="UP000054600"/>
    </source>
</evidence>
<accession>A0A0W0Z237</accession>
<feature type="transmembrane region" description="Helical" evidence="8">
    <location>
        <begin position="190"/>
        <end position="212"/>
    </location>
</feature>
<dbReference type="AlphaFoldDB" id="A0A0W0Z237"/>
<dbReference type="Pfam" id="PF00375">
    <property type="entry name" value="SDF"/>
    <property type="match status" value="1"/>
</dbReference>
<keyword evidence="2" id="KW-0813">Transport</keyword>
<evidence type="ECO:0000256" key="1">
    <source>
        <dbReference type="ARBA" id="ARBA00004651"/>
    </source>
</evidence>
<dbReference type="PANTHER" id="PTHR42865">
    <property type="entry name" value="PROTON/GLUTAMATE-ASPARTATE SYMPORTER"/>
    <property type="match status" value="1"/>
</dbReference>
<keyword evidence="3" id="KW-1003">Cell membrane</keyword>
<keyword evidence="10" id="KW-1185">Reference proteome</keyword>
<protein>
    <submittedName>
        <fullName evidence="9">C4-dicarboxylate transport protein</fullName>
    </submittedName>
</protein>
<feature type="transmembrane region" description="Helical" evidence="8">
    <location>
        <begin position="74"/>
        <end position="94"/>
    </location>
</feature>
<dbReference type="GO" id="GO:0015366">
    <property type="term" value="F:malate:proton symporter activity"/>
    <property type="evidence" value="ECO:0007669"/>
    <property type="project" value="TreeGrafter"/>
</dbReference>
<dbReference type="PRINTS" id="PR00173">
    <property type="entry name" value="EDTRNSPORT"/>
</dbReference>
<evidence type="ECO:0000256" key="3">
    <source>
        <dbReference type="ARBA" id="ARBA00022475"/>
    </source>
</evidence>
<comment type="caution">
    <text evidence="9">The sequence shown here is derived from an EMBL/GenBank/DDBJ whole genome shotgun (WGS) entry which is preliminary data.</text>
</comment>
<name>A0A0W0Z237_9GAMM</name>
<proteinExistence type="predicted"/>
<dbReference type="PANTHER" id="PTHR42865:SF1">
    <property type="entry name" value="AEROBIC C4-DICARBOXYLATE TRANSPORT PROTEIN"/>
    <property type="match status" value="1"/>
</dbReference>
<dbReference type="Gene3D" id="1.10.3860.10">
    <property type="entry name" value="Sodium:dicarboxylate symporter"/>
    <property type="match status" value="1"/>
</dbReference>
<dbReference type="GO" id="GO:0070778">
    <property type="term" value="P:L-aspartate transmembrane transport"/>
    <property type="evidence" value="ECO:0007669"/>
    <property type="project" value="TreeGrafter"/>
</dbReference>
<keyword evidence="5" id="KW-0769">Symport</keyword>
<dbReference type="RefSeq" id="WP_018575743.1">
    <property type="nucleotide sequence ID" value="NZ_KB892381.1"/>
</dbReference>
<dbReference type="eggNOG" id="COG1301">
    <property type="taxonomic scope" value="Bacteria"/>
</dbReference>
<organism evidence="9 10">
    <name type="scientific">Legionella shakespearei DSM 23087</name>
    <dbReference type="NCBI Taxonomy" id="1122169"/>
    <lineage>
        <taxon>Bacteria</taxon>
        <taxon>Pseudomonadati</taxon>
        <taxon>Pseudomonadota</taxon>
        <taxon>Gammaproteobacteria</taxon>
        <taxon>Legionellales</taxon>
        <taxon>Legionellaceae</taxon>
        <taxon>Legionella</taxon>
    </lineage>
</organism>
<dbReference type="FunFam" id="1.10.3860.10:FF:000001">
    <property type="entry name" value="C4-dicarboxylate transport protein"/>
    <property type="match status" value="1"/>
</dbReference>
<dbReference type="GO" id="GO:0015141">
    <property type="term" value="F:succinate transmembrane transporter activity"/>
    <property type="evidence" value="ECO:0007669"/>
    <property type="project" value="TreeGrafter"/>
</dbReference>
<feature type="transmembrane region" description="Helical" evidence="8">
    <location>
        <begin position="218"/>
        <end position="240"/>
    </location>
</feature>
<gene>
    <name evidence="9" type="primary">dctA</name>
    <name evidence="9" type="ORF">Lsha_0773</name>
</gene>
<keyword evidence="6 8" id="KW-1133">Transmembrane helix</keyword>
<reference evidence="9 10" key="1">
    <citation type="submission" date="2015-11" db="EMBL/GenBank/DDBJ databases">
        <title>Genomic analysis of 38 Legionella species identifies large and diverse effector repertoires.</title>
        <authorList>
            <person name="Burstein D."/>
            <person name="Amaro F."/>
            <person name="Zusman T."/>
            <person name="Lifshitz Z."/>
            <person name="Cohen O."/>
            <person name="Gilbert J.A."/>
            <person name="Pupko T."/>
            <person name="Shuman H.A."/>
            <person name="Segal G."/>
        </authorList>
    </citation>
    <scope>NUCLEOTIDE SEQUENCE [LARGE SCALE GENOMIC DNA]</scope>
    <source>
        <strain evidence="9 10">ATCC 49655</strain>
    </source>
</reference>
<dbReference type="InterPro" id="IPR001991">
    <property type="entry name" value="Na-dicarboxylate_symporter"/>
</dbReference>
<comment type="subcellular location">
    <subcellularLocation>
        <location evidence="1">Cell membrane</location>
        <topology evidence="1">Multi-pass membrane protein</topology>
    </subcellularLocation>
</comment>
<dbReference type="InterPro" id="IPR036458">
    <property type="entry name" value="Na:dicarbo_symporter_sf"/>
</dbReference>
<feature type="transmembrane region" description="Helical" evidence="8">
    <location>
        <begin position="38"/>
        <end position="62"/>
    </location>
</feature>
<dbReference type="GO" id="GO:0005886">
    <property type="term" value="C:plasma membrane"/>
    <property type="evidence" value="ECO:0007669"/>
    <property type="project" value="UniProtKB-SubCell"/>
</dbReference>
<evidence type="ECO:0000256" key="5">
    <source>
        <dbReference type="ARBA" id="ARBA00022847"/>
    </source>
</evidence>
<dbReference type="STRING" id="1122169.Lsha_0773"/>
<feature type="transmembrane region" description="Helical" evidence="8">
    <location>
        <begin position="350"/>
        <end position="373"/>
    </location>
</feature>
<keyword evidence="4 8" id="KW-0812">Transmembrane</keyword>
<feature type="transmembrane region" description="Helical" evidence="8">
    <location>
        <begin position="149"/>
        <end position="169"/>
    </location>
</feature>
<evidence type="ECO:0000256" key="4">
    <source>
        <dbReference type="ARBA" id="ARBA00022692"/>
    </source>
</evidence>
<evidence type="ECO:0000256" key="8">
    <source>
        <dbReference type="SAM" id="Phobius"/>
    </source>
</evidence>
<keyword evidence="7 8" id="KW-0472">Membrane</keyword>
<dbReference type="NCBIfam" id="NF002461">
    <property type="entry name" value="PRK01663.1"/>
    <property type="match status" value="1"/>
</dbReference>
<dbReference type="EMBL" id="LNYW01000026">
    <property type="protein sequence ID" value="KTD63221.1"/>
    <property type="molecule type" value="Genomic_DNA"/>
</dbReference>
<sequence>MNFLKKLYVQVLLGVFIGIWLGYVLPDIAVQFRILSDVFIKIIKMLIAPIIFLTLVSGIAAMNDMKQVGRLAGGALLFFMVITTFALILGLGAADYFKPGVGLNISPASLNVEEASSYLSSSHKITNVTDLLMNIIPRTFLSAFVDGEMLQVIFISILFAVGLILTGSAGKPIVDAMQTITKVFFKIIHCVMYMAPVATFAAMAFSVGKFGIAPLFNLMGLLACYYITSILFILIVLGTILQCYCKINIWHLLRYIKDELVIVWGTASSETVLPNLMQKLEQLGCDKSVVGLVLPLGYSFNLAGTAIYLTMAAMFIAQATNTELTLWQELSLLGVMIISSKGAAGVSGSGFIVLASSLATIGHIPAAGVVLVLGIDKFMNEGRAIINMTANAIATIIISTWQGSFNYEQAKALLQEKDTAESKPVSVSEA</sequence>